<dbReference type="EMBL" id="JAOYFB010000037">
    <property type="protein sequence ID" value="KAK4023035.1"/>
    <property type="molecule type" value="Genomic_DNA"/>
</dbReference>
<dbReference type="Proteomes" id="UP001234178">
    <property type="component" value="Unassembled WGS sequence"/>
</dbReference>
<organism evidence="1 2">
    <name type="scientific">Daphnia magna</name>
    <dbReference type="NCBI Taxonomy" id="35525"/>
    <lineage>
        <taxon>Eukaryota</taxon>
        <taxon>Metazoa</taxon>
        <taxon>Ecdysozoa</taxon>
        <taxon>Arthropoda</taxon>
        <taxon>Crustacea</taxon>
        <taxon>Branchiopoda</taxon>
        <taxon>Diplostraca</taxon>
        <taxon>Cladocera</taxon>
        <taxon>Anomopoda</taxon>
        <taxon>Daphniidae</taxon>
        <taxon>Daphnia</taxon>
    </lineage>
</organism>
<accession>A0ABR0ADH4</accession>
<name>A0ABR0ADH4_9CRUS</name>
<sequence length="77" mass="9284">MDLDEMVLTGVINVKLNLDKEKLSCVQRWKILICNLHQNQSNTEHHSYYDFLLWKESFEQGLHRSRKKNLSYIYLLT</sequence>
<evidence type="ECO:0000313" key="1">
    <source>
        <dbReference type="EMBL" id="KAK4023035.1"/>
    </source>
</evidence>
<gene>
    <name evidence="1" type="ORF">OUZ56_008472</name>
</gene>
<proteinExistence type="predicted"/>
<keyword evidence="2" id="KW-1185">Reference proteome</keyword>
<evidence type="ECO:0000313" key="2">
    <source>
        <dbReference type="Proteomes" id="UP001234178"/>
    </source>
</evidence>
<comment type="caution">
    <text evidence="1">The sequence shown here is derived from an EMBL/GenBank/DDBJ whole genome shotgun (WGS) entry which is preliminary data.</text>
</comment>
<reference evidence="1 2" key="1">
    <citation type="journal article" date="2023" name="Nucleic Acids Res.">
        <title>The hologenome of Daphnia magna reveals possible DNA methylation and microbiome-mediated evolution of the host genome.</title>
        <authorList>
            <person name="Chaturvedi A."/>
            <person name="Li X."/>
            <person name="Dhandapani V."/>
            <person name="Marshall H."/>
            <person name="Kissane S."/>
            <person name="Cuenca-Cambronero M."/>
            <person name="Asole G."/>
            <person name="Calvet F."/>
            <person name="Ruiz-Romero M."/>
            <person name="Marangio P."/>
            <person name="Guigo R."/>
            <person name="Rago D."/>
            <person name="Mirbahai L."/>
            <person name="Eastwood N."/>
            <person name="Colbourne J.K."/>
            <person name="Zhou J."/>
            <person name="Mallon E."/>
            <person name="Orsini L."/>
        </authorList>
    </citation>
    <scope>NUCLEOTIDE SEQUENCE [LARGE SCALE GENOMIC DNA]</scope>
    <source>
        <strain evidence="1">LRV0_1</strain>
    </source>
</reference>
<protein>
    <submittedName>
        <fullName evidence="1">Uncharacterized protein</fullName>
    </submittedName>
</protein>